<sequence>MPIRKQYTVLLPFPTGGGHWSSTGQELELLDVEANALRSAGRLELTSVLAVHKQAVDMQATPTQPAKKAAAKKAE</sequence>
<reference evidence="2 4" key="1">
    <citation type="journal article" date="2012" name="Appl. Soil Ecol.">
        <title>Isolation and characterization of new plant growth-promoting bacterial endophytes.</title>
        <authorList>
            <person name="Rashid S."/>
            <person name="Charles T.C."/>
            <person name="Glick B.R."/>
        </authorList>
    </citation>
    <scope>NUCLEOTIDE SEQUENCE [LARGE SCALE GENOMIC DNA]</scope>
    <source>
        <strain evidence="2 4">YsS1</strain>
    </source>
</reference>
<reference evidence="2" key="4">
    <citation type="submission" date="2023-04" db="EMBL/GenBank/DDBJ databases">
        <authorList>
            <person name="Charles T.C."/>
            <person name="Cheng J."/>
            <person name="Lynch M."/>
            <person name="Van Dyk A."/>
        </authorList>
    </citation>
    <scope>NUCLEOTIDE SEQUENCE</scope>
    <source>
        <strain evidence="2">YsS1</strain>
    </source>
</reference>
<organism evidence="1 3">
    <name type="scientific">Pseudomonas viciae</name>
    <dbReference type="NCBI Taxonomy" id="2505979"/>
    <lineage>
        <taxon>Bacteria</taxon>
        <taxon>Pseudomonadati</taxon>
        <taxon>Pseudomonadota</taxon>
        <taxon>Gammaproteobacteria</taxon>
        <taxon>Pseudomonadales</taxon>
        <taxon>Pseudomonadaceae</taxon>
        <taxon>Pseudomonas</taxon>
    </lineage>
</organism>
<evidence type="ECO:0000313" key="2">
    <source>
        <dbReference type="EMBL" id="WGO94605.1"/>
    </source>
</evidence>
<gene>
    <name evidence="1" type="ORF">EPZ47_06010</name>
    <name evidence="2" type="ORF">QCD61_05860</name>
</gene>
<keyword evidence="4" id="KW-1185">Reference proteome</keyword>
<dbReference type="KEGG" id="pvk:EPZ47_06010"/>
<dbReference type="EMBL" id="CP035088">
    <property type="protein sequence ID" value="QBZ88276.1"/>
    <property type="molecule type" value="Genomic_DNA"/>
</dbReference>
<evidence type="ECO:0000313" key="4">
    <source>
        <dbReference type="Proteomes" id="UP001227386"/>
    </source>
</evidence>
<dbReference type="Proteomes" id="UP001227386">
    <property type="component" value="Chromosome"/>
</dbReference>
<proteinExistence type="predicted"/>
<protein>
    <submittedName>
        <fullName evidence="1">Uncharacterized protein</fullName>
    </submittedName>
</protein>
<reference evidence="1 3" key="2">
    <citation type="journal article" date="2019" name="Front. Microbiol.">
        <title>In silico and Genetic Analyses of Cyclic Lipopeptide Synthetic Gene Clusters in Pseudomonas sp. 11K1.</title>
        <authorList>
            <person name="Zhao H."/>
            <person name="Liu Y.P."/>
            <person name="Zhang L.Q."/>
        </authorList>
    </citation>
    <scope>NUCLEOTIDE SEQUENCE [LARGE SCALE GENOMIC DNA]</scope>
    <source>
        <strain evidence="1 3">11K1</strain>
    </source>
</reference>
<dbReference type="OrthoDB" id="7020264at2"/>
<accession>A0A4P7PCT4</accession>
<dbReference type="AlphaFoldDB" id="A0A4P7PCT4"/>
<dbReference type="EMBL" id="CP123771">
    <property type="protein sequence ID" value="WGO94605.1"/>
    <property type="molecule type" value="Genomic_DNA"/>
</dbReference>
<evidence type="ECO:0000313" key="3">
    <source>
        <dbReference type="Proteomes" id="UP000296468"/>
    </source>
</evidence>
<dbReference type="RefSeq" id="WP_135843952.1">
    <property type="nucleotide sequence ID" value="NZ_CP035088.1"/>
</dbReference>
<dbReference type="Proteomes" id="UP000296468">
    <property type="component" value="Chromosome"/>
</dbReference>
<name>A0A4P7PCT4_9PSED</name>
<evidence type="ECO:0000313" key="1">
    <source>
        <dbReference type="EMBL" id="QBZ88276.1"/>
    </source>
</evidence>
<reference evidence="1" key="3">
    <citation type="submission" date="2019-01" db="EMBL/GenBank/DDBJ databases">
        <authorList>
            <person name="Zhang L."/>
        </authorList>
    </citation>
    <scope>NUCLEOTIDE SEQUENCE</scope>
    <source>
        <strain evidence="1">11K1</strain>
    </source>
</reference>